<gene>
    <name evidence="1" type="ORF">ALT_3293</name>
</gene>
<evidence type="ECO:0000313" key="1">
    <source>
        <dbReference type="EMBL" id="GAQ05972.1"/>
    </source>
</evidence>
<dbReference type="EMBL" id="BCLY01000008">
    <property type="protein sequence ID" value="GAQ05972.1"/>
    <property type="molecule type" value="Genomic_DNA"/>
</dbReference>
<comment type="caution">
    <text evidence="1">The sequence shown here is derived from an EMBL/GenBank/DDBJ whole genome shotgun (WGS) entry which is preliminary data.</text>
</comment>
<name>A0AAN4PFV8_ASPLE</name>
<evidence type="ECO:0000313" key="2">
    <source>
        <dbReference type="Proteomes" id="UP000051487"/>
    </source>
</evidence>
<protein>
    <submittedName>
        <fullName evidence="1">Uncharacterized protein</fullName>
    </submittedName>
</protein>
<dbReference type="AlphaFoldDB" id="A0AAN4PFV8"/>
<reference evidence="1 2" key="1">
    <citation type="submission" date="2015-11" db="EMBL/GenBank/DDBJ databases">
        <title>Aspergillus lentulus strain IFM 54703T.</title>
        <authorList>
            <person name="Kusuya Y."/>
            <person name="Sakai K."/>
            <person name="Kamei K."/>
            <person name="Takahashi H."/>
            <person name="Yaguchi T."/>
        </authorList>
    </citation>
    <scope>NUCLEOTIDE SEQUENCE [LARGE SCALE GENOMIC DNA]</scope>
    <source>
        <strain evidence="1 2">IFM 54703</strain>
    </source>
</reference>
<proteinExistence type="predicted"/>
<sequence>MVVSNLAIVKGQCSPANGAVFLQPGAVMESRTVKVPGPLPLRAQYRSEFSLKNPEALSILLIPDEAPHQAVDPFTTEDHVTRLNCAVCKADLNAVWKLPDILDDRFGMDK</sequence>
<accession>A0AAN4PFV8</accession>
<organism evidence="1 2">
    <name type="scientific">Aspergillus lentulus</name>
    <dbReference type="NCBI Taxonomy" id="293939"/>
    <lineage>
        <taxon>Eukaryota</taxon>
        <taxon>Fungi</taxon>
        <taxon>Dikarya</taxon>
        <taxon>Ascomycota</taxon>
        <taxon>Pezizomycotina</taxon>
        <taxon>Eurotiomycetes</taxon>
        <taxon>Eurotiomycetidae</taxon>
        <taxon>Eurotiales</taxon>
        <taxon>Aspergillaceae</taxon>
        <taxon>Aspergillus</taxon>
        <taxon>Aspergillus subgen. Fumigati</taxon>
    </lineage>
</organism>
<dbReference type="Proteomes" id="UP000051487">
    <property type="component" value="Unassembled WGS sequence"/>
</dbReference>